<dbReference type="SUPFAM" id="SSF47336">
    <property type="entry name" value="ACP-like"/>
    <property type="match status" value="1"/>
</dbReference>
<dbReference type="PANTHER" id="PTHR43775">
    <property type="entry name" value="FATTY ACID SYNTHASE"/>
    <property type="match status" value="1"/>
</dbReference>
<evidence type="ECO:0000256" key="5">
    <source>
        <dbReference type="SAM" id="MobiDB-lite"/>
    </source>
</evidence>
<dbReference type="Gene3D" id="3.40.47.10">
    <property type="match status" value="1"/>
</dbReference>
<dbReference type="SMART" id="SM00825">
    <property type="entry name" value="PKS_KS"/>
    <property type="match status" value="1"/>
</dbReference>
<dbReference type="InterPro" id="IPR032821">
    <property type="entry name" value="PKS_assoc"/>
</dbReference>
<dbReference type="InterPro" id="IPR014030">
    <property type="entry name" value="Ketoacyl_synth_N"/>
</dbReference>
<evidence type="ECO:0000259" key="7">
    <source>
        <dbReference type="PROSITE" id="PS52004"/>
    </source>
</evidence>
<dbReference type="GO" id="GO:0006633">
    <property type="term" value="P:fatty acid biosynthetic process"/>
    <property type="evidence" value="ECO:0007669"/>
    <property type="project" value="TreeGrafter"/>
</dbReference>
<feature type="domain" description="Carrier" evidence="6">
    <location>
        <begin position="931"/>
        <end position="1006"/>
    </location>
</feature>
<dbReference type="InterPro" id="IPR001227">
    <property type="entry name" value="Ac_transferase_dom_sf"/>
</dbReference>
<dbReference type="InterPro" id="IPR020841">
    <property type="entry name" value="PKS_Beta-ketoAc_synthase_dom"/>
</dbReference>
<dbReference type="Gene3D" id="3.30.70.3290">
    <property type="match status" value="1"/>
</dbReference>
<keyword evidence="3" id="KW-0597">Phosphoprotein</keyword>
<dbReference type="Gene3D" id="3.30.70.250">
    <property type="entry name" value="Malonyl-CoA ACP transacylase, ACP-binding"/>
    <property type="match status" value="1"/>
</dbReference>
<dbReference type="Pfam" id="PF02801">
    <property type="entry name" value="Ketoacyl-synt_C"/>
    <property type="match status" value="1"/>
</dbReference>
<gene>
    <name evidence="8" type="ORF">DF182_26710</name>
</gene>
<dbReference type="Gene3D" id="3.40.366.10">
    <property type="entry name" value="Malonyl-Coenzyme A Acyl Carrier Protein, domain 2"/>
    <property type="match status" value="1"/>
</dbReference>
<sequence length="1023" mass="113039">MNTEIKQAARKKDIAIIGLAGRFPQSEHIQAFWKNLTEGKELVRFFTPEELLQKGIDKSVIDDKSFIPCSASLDNAESFDYSFFGYTLEEASLMDPQIRVMHEQVWAALDDAGYTKHIDRETIGLFLAASDNLNWRAYAMMNPSEKVTPFIAARMANRDFISTMIAYKLGLKGPAYHIDTACSGALSAVHLACRSLLLKECSLSVAGGVSIYTQDTGGYFYKEGMIASKDGHCRAFDEQASGTIWGEGAAAVVLKRYDDAVRDGDHIYAVIRSSATNNDGKRKVGYTAPSVEGQAECIRLAHRIADVTPASIGYVEAHGTGTRLGDPIEIEALNKAFNFDTTYSCAIGSVKTNMGHLDAAAGVTGLIKASLSLKHRTLVPSLHFTKPNPEISFQAGPFYVNTQFKKWEPLNGTPLRAGVSSFGIGGTNVHVVLEEAPVLVSGGDTKPFYPLLYSGKTKTSLKNYKQKLREFLPLQQEGLPDLSYTSAVKRMHHKYRDAVIATDVEDILSKLSRDDSSRQSDKTLYPAKDVVFMFPGQGSQYFGMAQELYRHQPVFSSWMDKGLQTLQELSGISFREIIGYAPGDNADQQQINNTLYTQPLLFLVEYAMAQTLIHMGVKPASMIGHSLGEYVAACLSGVFSFEDGLKIIWERARLMNSLPGGSMLAVNAGREEVSPLLTNNISVAVINTKDTCVVAGNTEEIDALAMQLTAQGIVCTRLRTSHAFHSRMMDGILPAFEQLLSGISLSAPQIPFISNRSGKAITAEEAVSPAYWVTHLREAVLFSAGLQSLLHEAKDSTIFVEVGPGKTLTGFLKQQENYDAGCRVFSTVRPAREHAHDYGYFLNTLADLWKNGLSVDWEQLYVSENRKKVPVLTYAFDRTALPLKVKPFEQLKQLKNGTPSLPVVQNPIQQPAGSEYDEQPERPELSVSYQPPENEVQRKLCEIWQSFLGFGQIGIYDNFFELGGDSLRAMSLLSRIQKEFNVVVNLQDFYTNANIKDISTEIDIALKLSSIKKESANRNKIKI</sequence>
<dbReference type="SMART" id="SM00827">
    <property type="entry name" value="PKS_AT"/>
    <property type="match status" value="1"/>
</dbReference>
<dbReference type="PANTHER" id="PTHR43775:SF51">
    <property type="entry name" value="INACTIVE PHENOLPHTHIOCEROL SYNTHESIS POLYKETIDE SYNTHASE TYPE I PKS1-RELATED"/>
    <property type="match status" value="1"/>
</dbReference>
<dbReference type="PROSITE" id="PS52004">
    <property type="entry name" value="KS3_2"/>
    <property type="match status" value="1"/>
</dbReference>
<name>A0A365XUM1_9BACT</name>
<evidence type="ECO:0000313" key="9">
    <source>
        <dbReference type="Proteomes" id="UP000253410"/>
    </source>
</evidence>
<dbReference type="InterPro" id="IPR050091">
    <property type="entry name" value="PKS_NRPS_Biosynth_Enz"/>
</dbReference>
<feature type="region of interest" description="Disordered" evidence="5">
    <location>
        <begin position="899"/>
        <end position="927"/>
    </location>
</feature>
<evidence type="ECO:0000256" key="2">
    <source>
        <dbReference type="ARBA" id="ARBA00022450"/>
    </source>
</evidence>
<dbReference type="CDD" id="cd00833">
    <property type="entry name" value="PKS"/>
    <property type="match status" value="1"/>
</dbReference>
<dbReference type="InterPro" id="IPR016039">
    <property type="entry name" value="Thiolase-like"/>
</dbReference>
<dbReference type="Proteomes" id="UP000253410">
    <property type="component" value="Unassembled WGS sequence"/>
</dbReference>
<evidence type="ECO:0000256" key="4">
    <source>
        <dbReference type="ARBA" id="ARBA00022679"/>
    </source>
</evidence>
<keyword evidence="9" id="KW-1185">Reference proteome</keyword>
<dbReference type="InterPro" id="IPR009081">
    <property type="entry name" value="PP-bd_ACP"/>
</dbReference>
<dbReference type="SUPFAM" id="SSF52151">
    <property type="entry name" value="FabD/lysophospholipase-like"/>
    <property type="match status" value="1"/>
</dbReference>
<dbReference type="FunFam" id="1.10.1200.10:FF:000005">
    <property type="entry name" value="Nonribosomal peptide synthetase 1"/>
    <property type="match status" value="1"/>
</dbReference>
<dbReference type="EMBL" id="QFFJ01000002">
    <property type="protein sequence ID" value="RBL90066.1"/>
    <property type="molecule type" value="Genomic_DNA"/>
</dbReference>
<dbReference type="Pfam" id="PF16197">
    <property type="entry name" value="KAsynt_C_assoc"/>
    <property type="match status" value="1"/>
</dbReference>
<dbReference type="Pfam" id="PF00550">
    <property type="entry name" value="PP-binding"/>
    <property type="match status" value="1"/>
</dbReference>
<evidence type="ECO:0000256" key="3">
    <source>
        <dbReference type="ARBA" id="ARBA00022553"/>
    </source>
</evidence>
<dbReference type="InterPro" id="IPR036736">
    <property type="entry name" value="ACP-like_sf"/>
</dbReference>
<feature type="domain" description="Ketosynthase family 3 (KS3)" evidence="7">
    <location>
        <begin position="11"/>
        <end position="435"/>
    </location>
</feature>
<dbReference type="Pfam" id="PF00109">
    <property type="entry name" value="ketoacyl-synt"/>
    <property type="match status" value="1"/>
</dbReference>
<proteinExistence type="predicted"/>
<dbReference type="InterPro" id="IPR014043">
    <property type="entry name" value="Acyl_transferase_dom"/>
</dbReference>
<dbReference type="SUPFAM" id="SSF53901">
    <property type="entry name" value="Thiolase-like"/>
    <property type="match status" value="1"/>
</dbReference>
<protein>
    <submittedName>
        <fullName evidence="8">Polyketide synthase</fullName>
    </submittedName>
</protein>
<dbReference type="Gene3D" id="1.10.1200.10">
    <property type="entry name" value="ACP-like"/>
    <property type="match status" value="1"/>
</dbReference>
<keyword evidence="4" id="KW-0808">Transferase</keyword>
<evidence type="ECO:0000259" key="6">
    <source>
        <dbReference type="PROSITE" id="PS50075"/>
    </source>
</evidence>
<dbReference type="PROSITE" id="PS50075">
    <property type="entry name" value="CARRIER"/>
    <property type="match status" value="1"/>
</dbReference>
<dbReference type="OrthoDB" id="9778690at2"/>
<dbReference type="Pfam" id="PF00698">
    <property type="entry name" value="Acyl_transf_1"/>
    <property type="match status" value="1"/>
</dbReference>
<comment type="cofactor">
    <cofactor evidence="1">
        <name>pantetheine 4'-phosphate</name>
        <dbReference type="ChEBI" id="CHEBI:47942"/>
    </cofactor>
</comment>
<dbReference type="SUPFAM" id="SSF55048">
    <property type="entry name" value="Probable ACP-binding domain of malonyl-CoA ACP transacylase"/>
    <property type="match status" value="1"/>
</dbReference>
<keyword evidence="2" id="KW-0596">Phosphopantetheine</keyword>
<comment type="caution">
    <text evidence="8">The sequence shown here is derived from an EMBL/GenBank/DDBJ whole genome shotgun (WGS) entry which is preliminary data.</text>
</comment>
<dbReference type="GO" id="GO:0004312">
    <property type="term" value="F:fatty acid synthase activity"/>
    <property type="evidence" value="ECO:0007669"/>
    <property type="project" value="TreeGrafter"/>
</dbReference>
<dbReference type="AlphaFoldDB" id="A0A365XUM1"/>
<evidence type="ECO:0000256" key="1">
    <source>
        <dbReference type="ARBA" id="ARBA00001957"/>
    </source>
</evidence>
<accession>A0A365XUM1</accession>
<dbReference type="RefSeq" id="WP_113618816.1">
    <property type="nucleotide sequence ID" value="NZ_QFFJ01000002.1"/>
</dbReference>
<dbReference type="InterPro" id="IPR016035">
    <property type="entry name" value="Acyl_Trfase/lysoPLipase"/>
</dbReference>
<reference evidence="8 9" key="1">
    <citation type="submission" date="2018-05" db="EMBL/GenBank/DDBJ databases">
        <title>Chitinophaga sp. K3CV102501T nov., isolated from isolated from a monsoon evergreen broad-leaved forest soil.</title>
        <authorList>
            <person name="Lv Y."/>
        </authorList>
    </citation>
    <scope>NUCLEOTIDE SEQUENCE [LARGE SCALE GENOMIC DNA]</scope>
    <source>
        <strain evidence="8 9">GDMCC 1.1325</strain>
    </source>
</reference>
<dbReference type="InterPro" id="IPR016036">
    <property type="entry name" value="Malonyl_transacylase_ACP-bd"/>
</dbReference>
<dbReference type="InterPro" id="IPR014031">
    <property type="entry name" value="Ketoacyl_synth_C"/>
</dbReference>
<evidence type="ECO:0000313" key="8">
    <source>
        <dbReference type="EMBL" id="RBL90066.1"/>
    </source>
</evidence>
<organism evidence="8 9">
    <name type="scientific">Chitinophaga flava</name>
    <dbReference type="NCBI Taxonomy" id="2259036"/>
    <lineage>
        <taxon>Bacteria</taxon>
        <taxon>Pseudomonadati</taxon>
        <taxon>Bacteroidota</taxon>
        <taxon>Chitinophagia</taxon>
        <taxon>Chitinophagales</taxon>
        <taxon>Chitinophagaceae</taxon>
        <taxon>Chitinophaga</taxon>
    </lineage>
</organism>